<sequence>MSVEKHANPTEENAVSSKTCHGTSQRCCTGGRRPVIDEVCGQMVLAVSERVWLRETQDS</sequence>
<organism>
    <name type="scientific">Serpula lacrymans var. lacrymans (strain S7.9)</name>
    <name type="common">Dry rot fungus</name>
    <dbReference type="NCBI Taxonomy" id="578457"/>
    <lineage>
        <taxon>Eukaryota</taxon>
        <taxon>Fungi</taxon>
        <taxon>Dikarya</taxon>
        <taxon>Basidiomycota</taxon>
        <taxon>Agaricomycotina</taxon>
        <taxon>Agaricomycetes</taxon>
        <taxon>Agaricomycetidae</taxon>
        <taxon>Boletales</taxon>
        <taxon>Coniophorineae</taxon>
        <taxon>Serpulaceae</taxon>
        <taxon>Serpula</taxon>
    </lineage>
</organism>
<evidence type="ECO:0000313" key="2">
    <source>
        <dbReference type="EMBL" id="EGO19538.1"/>
    </source>
</evidence>
<dbReference type="GeneID" id="18821290"/>
<dbReference type="AlphaFoldDB" id="F8PB98"/>
<feature type="compositionally biased region" description="Polar residues" evidence="1">
    <location>
        <begin position="10"/>
        <end position="27"/>
    </location>
</feature>
<dbReference type="RefSeq" id="XP_007323671.1">
    <property type="nucleotide sequence ID" value="XM_007323609.1"/>
</dbReference>
<name>F8PB98_SERL9</name>
<dbReference type="HOGENOM" id="CLU_2962330_0_0_1"/>
<dbReference type="EMBL" id="GL945443">
    <property type="protein sequence ID" value="EGO19538.1"/>
    <property type="molecule type" value="Genomic_DNA"/>
</dbReference>
<protein>
    <submittedName>
        <fullName evidence="2">Uncharacterized protein</fullName>
    </submittedName>
</protein>
<accession>F8PB98</accession>
<proteinExistence type="predicted"/>
<reference evidence="2" key="1">
    <citation type="submission" date="2011-04" db="EMBL/GenBank/DDBJ databases">
        <title>Evolution of plant cell wall degrading machinery underlies the functional diversity of forest fungi.</title>
        <authorList>
            <consortium name="US DOE Joint Genome Institute (JGI-PGF)"/>
            <person name="Eastwood D.C."/>
            <person name="Floudas D."/>
            <person name="Binder M."/>
            <person name="Majcherczyk A."/>
            <person name="Schneider P."/>
            <person name="Aerts A."/>
            <person name="Asiegbu F.O."/>
            <person name="Baker S.E."/>
            <person name="Barry K."/>
            <person name="Bendiksby M."/>
            <person name="Blumentritt M."/>
            <person name="Coutinho P.M."/>
            <person name="Cullen D."/>
            <person name="Cullen D."/>
            <person name="Gathman A."/>
            <person name="Goodell B."/>
            <person name="Henrissat B."/>
            <person name="Ihrmark K."/>
            <person name="Kauserud H."/>
            <person name="Kohler A."/>
            <person name="LaButti K."/>
            <person name="Lapidus A."/>
            <person name="Lavin J.L."/>
            <person name="Lee Y.-H."/>
            <person name="Lindquist E."/>
            <person name="Lilly W."/>
            <person name="Lucas S."/>
            <person name="Morin E."/>
            <person name="Murat C."/>
            <person name="Oguiza J.A."/>
            <person name="Park J."/>
            <person name="Pisabarro A.G."/>
            <person name="Riley R."/>
            <person name="Rosling A."/>
            <person name="Salamov A."/>
            <person name="Schmidt O."/>
            <person name="Schmutz J."/>
            <person name="Skrede I."/>
            <person name="Stenlid J."/>
            <person name="Wiebenga A."/>
            <person name="Xie X."/>
            <person name="Kues U."/>
            <person name="Hibbett D.S."/>
            <person name="Hoffmeister D."/>
            <person name="Hogberg N."/>
            <person name="Martin F."/>
            <person name="Grigoriev I.V."/>
            <person name="Watkinson S.C."/>
        </authorList>
    </citation>
    <scope>NUCLEOTIDE SEQUENCE</scope>
    <source>
        <strain evidence="2">S7.9</strain>
    </source>
</reference>
<feature type="region of interest" description="Disordered" evidence="1">
    <location>
        <begin position="1"/>
        <end position="27"/>
    </location>
</feature>
<evidence type="ECO:0000256" key="1">
    <source>
        <dbReference type="SAM" id="MobiDB-lite"/>
    </source>
</evidence>
<dbReference type="KEGG" id="sla:SERLADRAFT_479081"/>
<dbReference type="Proteomes" id="UP000008064">
    <property type="component" value="Unassembled WGS sequence"/>
</dbReference>
<gene>
    <name evidence="2" type="ORF">SERLADRAFT_479081</name>
</gene>